<proteinExistence type="predicted"/>
<accession>A0A9D4ETA7</accession>
<feature type="region of interest" description="Disordered" evidence="1">
    <location>
        <begin position="31"/>
        <end position="54"/>
    </location>
</feature>
<evidence type="ECO:0000313" key="2">
    <source>
        <dbReference type="EMBL" id="KAH3785273.1"/>
    </source>
</evidence>
<comment type="caution">
    <text evidence="2">The sequence shown here is derived from an EMBL/GenBank/DDBJ whole genome shotgun (WGS) entry which is preliminary data.</text>
</comment>
<name>A0A9D4ETA7_DREPO</name>
<dbReference type="EMBL" id="JAIWYP010000008">
    <property type="protein sequence ID" value="KAH3785273.1"/>
    <property type="molecule type" value="Genomic_DNA"/>
</dbReference>
<gene>
    <name evidence="2" type="ORF">DPMN_163358</name>
</gene>
<evidence type="ECO:0000313" key="3">
    <source>
        <dbReference type="Proteomes" id="UP000828390"/>
    </source>
</evidence>
<reference evidence="2" key="2">
    <citation type="submission" date="2020-11" db="EMBL/GenBank/DDBJ databases">
        <authorList>
            <person name="McCartney M.A."/>
            <person name="Auch B."/>
            <person name="Kono T."/>
            <person name="Mallez S."/>
            <person name="Becker A."/>
            <person name="Gohl D.M."/>
            <person name="Silverstein K.A.T."/>
            <person name="Koren S."/>
            <person name="Bechman K.B."/>
            <person name="Herman A."/>
            <person name="Abrahante J.E."/>
            <person name="Garbe J."/>
        </authorList>
    </citation>
    <scope>NUCLEOTIDE SEQUENCE</scope>
    <source>
        <strain evidence="2">Duluth1</strain>
        <tissue evidence="2">Whole animal</tissue>
    </source>
</reference>
<feature type="compositionally biased region" description="Polar residues" evidence="1">
    <location>
        <begin position="31"/>
        <end position="41"/>
    </location>
</feature>
<reference evidence="2" key="1">
    <citation type="journal article" date="2019" name="bioRxiv">
        <title>The Genome of the Zebra Mussel, Dreissena polymorpha: A Resource for Invasive Species Research.</title>
        <authorList>
            <person name="McCartney M.A."/>
            <person name="Auch B."/>
            <person name="Kono T."/>
            <person name="Mallez S."/>
            <person name="Zhang Y."/>
            <person name="Obille A."/>
            <person name="Becker A."/>
            <person name="Abrahante J.E."/>
            <person name="Garbe J."/>
            <person name="Badalamenti J.P."/>
            <person name="Herman A."/>
            <person name="Mangelson H."/>
            <person name="Liachko I."/>
            <person name="Sullivan S."/>
            <person name="Sone E.D."/>
            <person name="Koren S."/>
            <person name="Silverstein K.A.T."/>
            <person name="Beckman K.B."/>
            <person name="Gohl D.M."/>
        </authorList>
    </citation>
    <scope>NUCLEOTIDE SEQUENCE</scope>
    <source>
        <strain evidence="2">Duluth1</strain>
        <tissue evidence="2">Whole animal</tissue>
    </source>
</reference>
<evidence type="ECO:0000256" key="1">
    <source>
        <dbReference type="SAM" id="MobiDB-lite"/>
    </source>
</evidence>
<keyword evidence="3" id="KW-1185">Reference proteome</keyword>
<dbReference type="Proteomes" id="UP000828390">
    <property type="component" value="Unassembled WGS sequence"/>
</dbReference>
<sequence>MARVCLRVACGEWTNKELDFDYAQFTTFDYTNQPPDLETSSGPPPAGYMAGQQT</sequence>
<dbReference type="AlphaFoldDB" id="A0A9D4ETA7"/>
<organism evidence="2 3">
    <name type="scientific">Dreissena polymorpha</name>
    <name type="common">Zebra mussel</name>
    <name type="synonym">Mytilus polymorpha</name>
    <dbReference type="NCBI Taxonomy" id="45954"/>
    <lineage>
        <taxon>Eukaryota</taxon>
        <taxon>Metazoa</taxon>
        <taxon>Spiralia</taxon>
        <taxon>Lophotrochozoa</taxon>
        <taxon>Mollusca</taxon>
        <taxon>Bivalvia</taxon>
        <taxon>Autobranchia</taxon>
        <taxon>Heteroconchia</taxon>
        <taxon>Euheterodonta</taxon>
        <taxon>Imparidentia</taxon>
        <taxon>Neoheterodontei</taxon>
        <taxon>Myida</taxon>
        <taxon>Dreissenoidea</taxon>
        <taxon>Dreissenidae</taxon>
        <taxon>Dreissena</taxon>
    </lineage>
</organism>
<protein>
    <submittedName>
        <fullName evidence="2">Uncharacterized protein</fullName>
    </submittedName>
</protein>